<protein>
    <submittedName>
        <fullName evidence="1">Uncharacterized protein</fullName>
    </submittedName>
</protein>
<reference evidence="1" key="1">
    <citation type="submission" date="2023-07" db="EMBL/GenBank/DDBJ databases">
        <title>Genome content predicts the carbon catabolic preferences of heterotrophic bacteria.</title>
        <authorList>
            <person name="Gralka M."/>
        </authorList>
    </citation>
    <scope>NUCLEOTIDE SEQUENCE</scope>
    <source>
        <strain evidence="1">F2M12</strain>
    </source>
</reference>
<evidence type="ECO:0000313" key="1">
    <source>
        <dbReference type="EMBL" id="MDO6579353.1"/>
    </source>
</evidence>
<accession>A0AAW7Z8L4</accession>
<organism evidence="1 2">
    <name type="scientific">Alteromonas stellipolaris</name>
    <dbReference type="NCBI Taxonomy" id="233316"/>
    <lineage>
        <taxon>Bacteria</taxon>
        <taxon>Pseudomonadati</taxon>
        <taxon>Pseudomonadota</taxon>
        <taxon>Gammaproteobacteria</taxon>
        <taxon>Alteromonadales</taxon>
        <taxon>Alteromonadaceae</taxon>
        <taxon>Alteromonas/Salinimonas group</taxon>
        <taxon>Alteromonas</taxon>
    </lineage>
</organism>
<dbReference type="Proteomes" id="UP001170717">
    <property type="component" value="Unassembled WGS sequence"/>
</dbReference>
<dbReference type="RefSeq" id="WP_303538981.1">
    <property type="nucleotide sequence ID" value="NZ_JAUOQI010000018.1"/>
</dbReference>
<proteinExistence type="predicted"/>
<dbReference type="EMBL" id="JAUOQI010000018">
    <property type="protein sequence ID" value="MDO6579353.1"/>
    <property type="molecule type" value="Genomic_DNA"/>
</dbReference>
<name>A0AAW7Z8L4_9ALTE</name>
<evidence type="ECO:0000313" key="2">
    <source>
        <dbReference type="Proteomes" id="UP001170717"/>
    </source>
</evidence>
<gene>
    <name evidence="1" type="ORF">Q4527_18290</name>
</gene>
<comment type="caution">
    <text evidence="1">The sequence shown here is derived from an EMBL/GenBank/DDBJ whole genome shotgun (WGS) entry which is preliminary data.</text>
</comment>
<dbReference type="AlphaFoldDB" id="A0AAW7Z8L4"/>
<sequence>MSKWKFKYGHQRPTTPISYWVHKGVGEDDTYYSNCTEFTPPFPKKDVIKGYPFLTVTVLSFDIYFASMFEVNHFLSVMEQKNLPTTMALTEQRGRSLGPNNHWLSRFPARLKSWKKRETIILAVKKAQKEIESSGISF</sequence>